<keyword evidence="3" id="KW-1185">Reference proteome</keyword>
<sequence>MNIKHINHHISEMILDLFDGDMDMAEEWLCTPKCFLNNETPLDALTTSGGANRVVEAIQRIKRGDFS</sequence>
<dbReference type="Proteomes" id="UP001524460">
    <property type="component" value="Unassembled WGS sequence"/>
</dbReference>
<dbReference type="EMBL" id="JANEYT010000039">
    <property type="protein sequence ID" value="MCQ1059560.1"/>
    <property type="molecule type" value="Genomic_DNA"/>
</dbReference>
<evidence type="ECO:0000313" key="3">
    <source>
        <dbReference type="Proteomes" id="UP001524460"/>
    </source>
</evidence>
<dbReference type="InterPro" id="IPR024467">
    <property type="entry name" value="Xre/MbcA/ParS-like_toxin-bd"/>
</dbReference>
<comment type="caution">
    <text evidence="2">The sequence shown here is derived from an EMBL/GenBank/DDBJ whole genome shotgun (WGS) entry which is preliminary data.</text>
</comment>
<proteinExistence type="predicted"/>
<name>A0ABT1N4C4_9GAMM</name>
<organism evidence="2 3">
    <name type="scientific">Photobacterium pectinilyticum</name>
    <dbReference type="NCBI Taxonomy" id="2906793"/>
    <lineage>
        <taxon>Bacteria</taxon>
        <taxon>Pseudomonadati</taxon>
        <taxon>Pseudomonadota</taxon>
        <taxon>Gammaproteobacteria</taxon>
        <taxon>Vibrionales</taxon>
        <taxon>Vibrionaceae</taxon>
        <taxon>Photobacterium</taxon>
    </lineage>
</organism>
<feature type="domain" description="Antitoxin Xre/MbcA/ParS-like toxin-binding" evidence="1">
    <location>
        <begin position="16"/>
        <end position="63"/>
    </location>
</feature>
<accession>A0ABT1N4C4</accession>
<protein>
    <submittedName>
        <fullName evidence="2">MbcA/ParS/Xre antitoxin family protein</fullName>
    </submittedName>
</protein>
<reference evidence="2 3" key="1">
    <citation type="submission" date="2022-07" db="EMBL/GenBank/DDBJ databases">
        <title>Photobacterium pectinilyticum sp. nov., a marine bacterium isolated from surface seawater of Qingdao offshore.</title>
        <authorList>
            <person name="Wang X."/>
        </authorList>
    </citation>
    <scope>NUCLEOTIDE SEQUENCE [LARGE SCALE GENOMIC DNA]</scope>
    <source>
        <strain evidence="2 3">ZSDE20</strain>
    </source>
</reference>
<evidence type="ECO:0000259" key="1">
    <source>
        <dbReference type="Pfam" id="PF09722"/>
    </source>
</evidence>
<evidence type="ECO:0000313" key="2">
    <source>
        <dbReference type="EMBL" id="MCQ1059560.1"/>
    </source>
</evidence>
<gene>
    <name evidence="2" type="ORF">NHN17_16025</name>
</gene>
<dbReference type="Pfam" id="PF09722">
    <property type="entry name" value="Xre_MbcA_ParS_C"/>
    <property type="match status" value="1"/>
</dbReference>
<dbReference type="RefSeq" id="WP_255043627.1">
    <property type="nucleotide sequence ID" value="NZ_JANEYT010000039.1"/>
</dbReference>